<dbReference type="Proteomes" id="UP000324800">
    <property type="component" value="Unassembled WGS sequence"/>
</dbReference>
<name>A0A5J4TVS2_9EUKA</name>
<protein>
    <recommendedName>
        <fullName evidence="10">Radial spoke head protein 9 homolog</fullName>
    </recommendedName>
</protein>
<dbReference type="GO" id="GO:0005930">
    <property type="term" value="C:axoneme"/>
    <property type="evidence" value="ECO:0007669"/>
    <property type="project" value="TreeGrafter"/>
</dbReference>
<evidence type="ECO:0000313" key="12">
    <source>
        <dbReference type="EMBL" id="KAA6361982.1"/>
    </source>
</evidence>
<reference evidence="12 13" key="1">
    <citation type="submission" date="2019-03" db="EMBL/GenBank/DDBJ databases">
        <title>Single cell metagenomics reveals metabolic interactions within the superorganism composed of flagellate Streblomastix strix and complex community of Bacteroidetes bacteria on its surface.</title>
        <authorList>
            <person name="Treitli S.C."/>
            <person name="Kolisko M."/>
            <person name="Husnik F."/>
            <person name="Keeling P."/>
            <person name="Hampl V."/>
        </authorList>
    </citation>
    <scope>NUCLEOTIDE SEQUENCE [LARGE SCALE GENOMIC DNA]</scope>
    <source>
        <strain evidence="12">ST1C</strain>
    </source>
</reference>
<keyword evidence="3" id="KW-0970">Cilium biogenesis/degradation</keyword>
<dbReference type="PANTHER" id="PTHR22069:SF0">
    <property type="entry name" value="RADIAL SPOKE HEAD PROTEIN 9 HOMOLOG"/>
    <property type="match status" value="1"/>
</dbReference>
<keyword evidence="2" id="KW-0963">Cytoplasm</keyword>
<dbReference type="PANTHER" id="PTHR22069">
    <property type="entry name" value="MITOCHONDRIAL RIBOSOMAL PROTEIN S18"/>
    <property type="match status" value="1"/>
</dbReference>
<keyword evidence="7" id="KW-0966">Cell projection</keyword>
<evidence type="ECO:0000256" key="7">
    <source>
        <dbReference type="ARBA" id="ARBA00023273"/>
    </source>
</evidence>
<feature type="region of interest" description="Disordered" evidence="11">
    <location>
        <begin position="233"/>
        <end position="264"/>
    </location>
</feature>
<comment type="subcellular location">
    <subcellularLocation>
        <location evidence="8">Cell projection</location>
        <location evidence="8">Kinocilium</location>
    </subcellularLocation>
    <subcellularLocation>
        <location evidence="1">Cytoplasm</location>
        <location evidence="1">Cytoskeleton</location>
        <location evidence="1">Flagellum axoneme</location>
    </subcellularLocation>
</comment>
<accession>A0A5J4TVS2</accession>
<evidence type="ECO:0000256" key="10">
    <source>
        <dbReference type="ARBA" id="ARBA00041080"/>
    </source>
</evidence>
<evidence type="ECO:0000256" key="11">
    <source>
        <dbReference type="SAM" id="MobiDB-lite"/>
    </source>
</evidence>
<evidence type="ECO:0000256" key="3">
    <source>
        <dbReference type="ARBA" id="ARBA00022794"/>
    </source>
</evidence>
<comment type="caution">
    <text evidence="12">The sequence shown here is derived from an EMBL/GenBank/DDBJ whole genome shotgun (WGS) entry which is preliminary data.</text>
</comment>
<organism evidence="12 13">
    <name type="scientific">Streblomastix strix</name>
    <dbReference type="NCBI Taxonomy" id="222440"/>
    <lineage>
        <taxon>Eukaryota</taxon>
        <taxon>Metamonada</taxon>
        <taxon>Preaxostyla</taxon>
        <taxon>Oxymonadida</taxon>
        <taxon>Streblomastigidae</taxon>
        <taxon>Streblomastix</taxon>
    </lineage>
</organism>
<feature type="non-terminal residue" evidence="12">
    <location>
        <position position="1"/>
    </location>
</feature>
<dbReference type="GO" id="GO:0044458">
    <property type="term" value="P:motile cilium assembly"/>
    <property type="evidence" value="ECO:0007669"/>
    <property type="project" value="TreeGrafter"/>
</dbReference>
<dbReference type="OrthoDB" id="10258956at2759"/>
<feature type="compositionally biased region" description="Basic and acidic residues" evidence="11">
    <location>
        <begin position="233"/>
        <end position="249"/>
    </location>
</feature>
<evidence type="ECO:0000256" key="6">
    <source>
        <dbReference type="ARBA" id="ARBA00023212"/>
    </source>
</evidence>
<proteinExistence type="inferred from homology"/>
<dbReference type="GO" id="GO:0060294">
    <property type="term" value="P:cilium movement involved in cell motility"/>
    <property type="evidence" value="ECO:0007669"/>
    <property type="project" value="TreeGrafter"/>
</dbReference>
<evidence type="ECO:0000256" key="1">
    <source>
        <dbReference type="ARBA" id="ARBA00004611"/>
    </source>
</evidence>
<evidence type="ECO:0000256" key="2">
    <source>
        <dbReference type="ARBA" id="ARBA00022490"/>
    </source>
</evidence>
<sequence>ISYWGKIEGIANDYYILKGWDEYLGQKKFFYSTDCEEWALMPDADPQVENIVKYEQSLFTGDPSTKGKYKEEKRLSYIVRTIEEQCGLVPSGYLYLTATHEIRINEAWKGLTQAESLQMSNYLHEIYPKDPYTRRNLEVKGIKPGPKFLDDASIDKPIGAWSLQYNSIVDLVVLRSVKYPGFSLFLRPNTREWGQIYIGKGIFDIDIAFTLPAVPKEQTGPLLLEKIIAEDKEEERKKKEKEEEERKAAEAAAAEENAEEEQEA</sequence>
<evidence type="ECO:0000313" key="13">
    <source>
        <dbReference type="Proteomes" id="UP000324800"/>
    </source>
</evidence>
<evidence type="ECO:0000256" key="9">
    <source>
        <dbReference type="ARBA" id="ARBA00038319"/>
    </source>
</evidence>
<keyword evidence="5" id="KW-0969">Cilium</keyword>
<comment type="similarity">
    <text evidence="9">Belongs to the flagellar radial spoke RSP9 family.</text>
</comment>
<evidence type="ECO:0000256" key="5">
    <source>
        <dbReference type="ARBA" id="ARBA00023069"/>
    </source>
</evidence>
<dbReference type="InterPro" id="IPR055316">
    <property type="entry name" value="RSP9"/>
</dbReference>
<keyword evidence="6" id="KW-0206">Cytoskeleton</keyword>
<dbReference type="AlphaFoldDB" id="A0A5J4TVS2"/>
<dbReference type="EMBL" id="SNRW01024807">
    <property type="protein sequence ID" value="KAA6361982.1"/>
    <property type="molecule type" value="Genomic_DNA"/>
</dbReference>
<keyword evidence="4" id="KW-0282">Flagellum</keyword>
<evidence type="ECO:0000256" key="8">
    <source>
        <dbReference type="ARBA" id="ARBA00037822"/>
    </source>
</evidence>
<gene>
    <name evidence="12" type="ORF">EZS28_042491</name>
</gene>
<dbReference type="GO" id="GO:0035082">
    <property type="term" value="P:axoneme assembly"/>
    <property type="evidence" value="ECO:0007669"/>
    <property type="project" value="InterPro"/>
</dbReference>
<evidence type="ECO:0000256" key="4">
    <source>
        <dbReference type="ARBA" id="ARBA00022846"/>
    </source>
</evidence>